<evidence type="ECO:0000313" key="1">
    <source>
        <dbReference type="EMBL" id="MBW63326.1"/>
    </source>
</evidence>
<organism evidence="1">
    <name type="scientific">Anopheles marajoara</name>
    <dbReference type="NCBI Taxonomy" id="58244"/>
    <lineage>
        <taxon>Eukaryota</taxon>
        <taxon>Metazoa</taxon>
        <taxon>Ecdysozoa</taxon>
        <taxon>Arthropoda</taxon>
        <taxon>Hexapoda</taxon>
        <taxon>Insecta</taxon>
        <taxon>Pterygota</taxon>
        <taxon>Neoptera</taxon>
        <taxon>Endopterygota</taxon>
        <taxon>Diptera</taxon>
        <taxon>Nematocera</taxon>
        <taxon>Culicoidea</taxon>
        <taxon>Culicidae</taxon>
        <taxon>Anophelinae</taxon>
        <taxon>Anopheles</taxon>
    </lineage>
</organism>
<dbReference type="EMBL" id="GGFJ01014185">
    <property type="protein sequence ID" value="MBW63326.1"/>
    <property type="molecule type" value="Transcribed_RNA"/>
</dbReference>
<reference evidence="1" key="1">
    <citation type="submission" date="2018-01" db="EMBL/GenBank/DDBJ databases">
        <title>An insight into the sialome of Amazonian anophelines.</title>
        <authorList>
            <person name="Ribeiro J.M."/>
            <person name="Scarpassa V."/>
            <person name="Calvo E."/>
        </authorList>
    </citation>
    <scope>NUCLEOTIDE SEQUENCE</scope>
    <source>
        <tissue evidence="1">Salivary glands</tissue>
    </source>
</reference>
<protein>
    <submittedName>
        <fullName evidence="1">Putative secreted protein</fullName>
    </submittedName>
</protein>
<sequence>MLFVCMQCWITTILLNDYSFSFLRFINALPFPYNQTHGPARNKNAPMAQLQSPWRCISLSLCHLNRKQYYLYY</sequence>
<dbReference type="AlphaFoldDB" id="A0A2M4CDA2"/>
<accession>A0A2M4CDA2</accession>
<name>A0A2M4CDA2_9DIPT</name>
<proteinExistence type="predicted"/>